<dbReference type="EMBL" id="MK994515">
    <property type="protein sequence ID" value="QDB71035.1"/>
    <property type="molecule type" value="Genomic_DNA"/>
</dbReference>
<accession>A0A4Y5TNU4</accession>
<proteinExistence type="predicted"/>
<gene>
    <name evidence="1" type="ORF">CPT_Moabite_003</name>
</gene>
<evidence type="ECO:0000313" key="2">
    <source>
        <dbReference type="Proteomes" id="UP000319063"/>
    </source>
</evidence>
<reference evidence="2" key="1">
    <citation type="submission" date="2019-05" db="EMBL/GenBank/DDBJ databases">
        <title>Complete Genome Sequence of Serratia marcescens Myophage Moabite.</title>
        <authorList>
            <person name="Price L."/>
            <person name="Rohren M."/>
            <person name="Newkirk H."/>
            <person name="Liu M."/>
            <person name="Ramsey J."/>
        </authorList>
    </citation>
    <scope>NUCLEOTIDE SEQUENCE [LARGE SCALE GENOMIC DNA]</scope>
</reference>
<sequence length="415" mass="47534">MEIKQLFDSTYSHISFDPSLAKKINTFVRVFMNKGEHSAFFGSGLLAAHKVRWTMTELKEWFDNIAVTDMDSLKINIDNLDNIDPNHIVTTDAFNLTTIYFVHRVLTSDKLNPTQKTNCAIDIIRVLHFKFICGILTQYFPYGTDPQIALRTYEAMSYKYDLKQYKTWAKLIEERAKSIIATNGIHYESFIRFNDDDDVKYILSDIQTRIRVVIKTLTALYYQVKEAGDRVIATSTMVEVDGSLEVRDVKRLFPMYRRYLNETITDTSSFIKPELVDLISKTNPSLQPKLLTETLTFISTMYSKPQGKKVKSFVERTLEYTFDFIHARGINPQNLAELISGLKGVINASRNKEPDVMFLRTNGDDLVRKATGRNPPTPVSSERTGVILYIVLRTVTMKYYQAGGSSHSRTGVRPS</sequence>
<dbReference type="Proteomes" id="UP000319063">
    <property type="component" value="Segment"/>
</dbReference>
<evidence type="ECO:0000313" key="1">
    <source>
        <dbReference type="EMBL" id="QDB71035.1"/>
    </source>
</evidence>
<organism evidence="1 2">
    <name type="scientific">Serratia phage Moabite</name>
    <dbReference type="NCBI Taxonomy" id="2587814"/>
    <lineage>
        <taxon>Viruses</taxon>
        <taxon>Duplodnaviria</taxon>
        <taxon>Heunggongvirae</taxon>
        <taxon>Uroviricota</taxon>
        <taxon>Caudoviricetes</taxon>
        <taxon>Chimalliviridae</taxon>
        <taxon>Moabitevirus</taxon>
        <taxon>Moabitevirus moabite</taxon>
    </lineage>
</organism>
<name>A0A4Y5TNU4_9CAUD</name>
<protein>
    <submittedName>
        <fullName evidence="1">Virion-associated head protein</fullName>
    </submittedName>
</protein>
<keyword evidence="2" id="KW-1185">Reference proteome</keyword>